<organism evidence="12 13">
    <name type="scientific">Ornatilinea apprima</name>
    <dbReference type="NCBI Taxonomy" id="1134406"/>
    <lineage>
        <taxon>Bacteria</taxon>
        <taxon>Bacillati</taxon>
        <taxon>Chloroflexota</taxon>
        <taxon>Anaerolineae</taxon>
        <taxon>Anaerolineales</taxon>
        <taxon>Anaerolineaceae</taxon>
        <taxon>Ornatilinea</taxon>
    </lineage>
</organism>
<comment type="caution">
    <text evidence="12">The sequence shown here is derived from an EMBL/GenBank/DDBJ whole genome shotgun (WGS) entry which is preliminary data.</text>
</comment>
<dbReference type="PANTHER" id="PTHR39321:SF3">
    <property type="entry name" value="PHOSPHOPANTETHEINE ADENYLYLTRANSFERASE"/>
    <property type="match status" value="1"/>
</dbReference>
<keyword evidence="3 10" id="KW-0662">Pyridine nucleotide biosynthesis</keyword>
<keyword evidence="6 10" id="KW-0547">Nucleotide-binding</keyword>
<comment type="similarity">
    <text evidence="10">Belongs to the NadD family.</text>
</comment>
<proteinExistence type="inferred from homology"/>
<keyword evidence="5 10" id="KW-0548">Nucleotidyltransferase</keyword>
<evidence type="ECO:0000256" key="3">
    <source>
        <dbReference type="ARBA" id="ARBA00022642"/>
    </source>
</evidence>
<dbReference type="Proteomes" id="UP000050417">
    <property type="component" value="Unassembled WGS sequence"/>
</dbReference>
<evidence type="ECO:0000256" key="4">
    <source>
        <dbReference type="ARBA" id="ARBA00022679"/>
    </source>
</evidence>
<evidence type="ECO:0000256" key="10">
    <source>
        <dbReference type="HAMAP-Rule" id="MF_00244"/>
    </source>
</evidence>
<evidence type="ECO:0000256" key="5">
    <source>
        <dbReference type="ARBA" id="ARBA00022695"/>
    </source>
</evidence>
<dbReference type="GO" id="GO:0005524">
    <property type="term" value="F:ATP binding"/>
    <property type="evidence" value="ECO:0007669"/>
    <property type="project" value="UniProtKB-KW"/>
</dbReference>
<dbReference type="InterPro" id="IPR005248">
    <property type="entry name" value="NadD/NMNAT"/>
</dbReference>
<dbReference type="SUPFAM" id="SSF52374">
    <property type="entry name" value="Nucleotidylyl transferase"/>
    <property type="match status" value="1"/>
</dbReference>
<dbReference type="InterPro" id="IPR004821">
    <property type="entry name" value="Cyt_trans-like"/>
</dbReference>
<evidence type="ECO:0000313" key="12">
    <source>
        <dbReference type="EMBL" id="KPL76168.1"/>
    </source>
</evidence>
<evidence type="ECO:0000256" key="8">
    <source>
        <dbReference type="ARBA" id="ARBA00023027"/>
    </source>
</evidence>
<evidence type="ECO:0000256" key="1">
    <source>
        <dbReference type="ARBA" id="ARBA00002324"/>
    </source>
</evidence>
<dbReference type="PANTHER" id="PTHR39321">
    <property type="entry name" value="NICOTINATE-NUCLEOTIDE ADENYLYLTRANSFERASE-RELATED"/>
    <property type="match status" value="1"/>
</dbReference>
<comment type="catalytic activity">
    <reaction evidence="9 10">
        <text>nicotinate beta-D-ribonucleotide + ATP + H(+) = deamido-NAD(+) + diphosphate</text>
        <dbReference type="Rhea" id="RHEA:22860"/>
        <dbReference type="ChEBI" id="CHEBI:15378"/>
        <dbReference type="ChEBI" id="CHEBI:30616"/>
        <dbReference type="ChEBI" id="CHEBI:33019"/>
        <dbReference type="ChEBI" id="CHEBI:57502"/>
        <dbReference type="ChEBI" id="CHEBI:58437"/>
        <dbReference type="EC" id="2.7.7.18"/>
    </reaction>
</comment>
<dbReference type="Gene3D" id="3.40.50.620">
    <property type="entry name" value="HUPs"/>
    <property type="match status" value="1"/>
</dbReference>
<sequence>MGRLGIFGGTFDPPHLGHLILAEECHFQLELDRLLWVVTADPPHKIGQVFSPVEMRVKLAQAAVEEEAAFEISLVDIQRPGPHYAVDTIRLTRQAYPAYSVGYIMGGDSLHNLPTWYHPQEIVQACDFIGVMRRPGDDINLPELEAILPGLSAKVEFVRAPLLEISSREIRERIRAGQPFRHYLPSKVYELIMREGWYHPRGD</sequence>
<dbReference type="EC" id="2.7.7.18" evidence="10"/>
<keyword evidence="13" id="KW-1185">Reference proteome</keyword>
<feature type="domain" description="Cytidyltransferase-like" evidence="11">
    <location>
        <begin position="6"/>
        <end position="173"/>
    </location>
</feature>
<dbReference type="PATRIC" id="fig|1134406.4.peg.3797"/>
<gene>
    <name evidence="10" type="primary">nadD</name>
    <name evidence="12" type="ORF">ADN00_11610</name>
</gene>
<dbReference type="NCBIfam" id="NF000840">
    <property type="entry name" value="PRK00071.1-3"/>
    <property type="match status" value="1"/>
</dbReference>
<reference evidence="12 13" key="1">
    <citation type="submission" date="2015-07" db="EMBL/GenBank/DDBJ databases">
        <title>Genome sequence of Ornatilinea apprima DSM 23815.</title>
        <authorList>
            <person name="Hemp J."/>
            <person name="Ward L.M."/>
            <person name="Pace L.A."/>
            <person name="Fischer W.W."/>
        </authorList>
    </citation>
    <scope>NUCLEOTIDE SEQUENCE [LARGE SCALE GENOMIC DNA]</scope>
    <source>
        <strain evidence="12 13">P3M-1</strain>
    </source>
</reference>
<evidence type="ECO:0000313" key="13">
    <source>
        <dbReference type="Proteomes" id="UP000050417"/>
    </source>
</evidence>
<dbReference type="CDD" id="cd02165">
    <property type="entry name" value="NMNAT"/>
    <property type="match status" value="1"/>
</dbReference>
<evidence type="ECO:0000256" key="6">
    <source>
        <dbReference type="ARBA" id="ARBA00022741"/>
    </source>
</evidence>
<evidence type="ECO:0000256" key="9">
    <source>
        <dbReference type="ARBA" id="ARBA00048721"/>
    </source>
</evidence>
<evidence type="ECO:0000259" key="11">
    <source>
        <dbReference type="Pfam" id="PF01467"/>
    </source>
</evidence>
<dbReference type="NCBIfam" id="TIGR00125">
    <property type="entry name" value="cyt_tran_rel"/>
    <property type="match status" value="1"/>
</dbReference>
<dbReference type="InterPro" id="IPR014729">
    <property type="entry name" value="Rossmann-like_a/b/a_fold"/>
</dbReference>
<evidence type="ECO:0000256" key="7">
    <source>
        <dbReference type="ARBA" id="ARBA00022840"/>
    </source>
</evidence>
<evidence type="ECO:0000256" key="2">
    <source>
        <dbReference type="ARBA" id="ARBA00005019"/>
    </source>
</evidence>
<dbReference type="NCBIfam" id="TIGR00482">
    <property type="entry name" value="nicotinate (nicotinamide) nucleotide adenylyltransferase"/>
    <property type="match status" value="1"/>
</dbReference>
<dbReference type="EMBL" id="LGCL01000026">
    <property type="protein sequence ID" value="KPL76168.1"/>
    <property type="molecule type" value="Genomic_DNA"/>
</dbReference>
<dbReference type="GO" id="GO:0004515">
    <property type="term" value="F:nicotinate-nucleotide adenylyltransferase activity"/>
    <property type="evidence" value="ECO:0007669"/>
    <property type="project" value="UniProtKB-UniRule"/>
</dbReference>
<dbReference type="GO" id="GO:0009435">
    <property type="term" value="P:NAD+ biosynthetic process"/>
    <property type="evidence" value="ECO:0007669"/>
    <property type="project" value="UniProtKB-UniRule"/>
</dbReference>
<dbReference type="AlphaFoldDB" id="A0A0P6X1E6"/>
<keyword evidence="8 10" id="KW-0520">NAD</keyword>
<dbReference type="HAMAP" id="MF_00244">
    <property type="entry name" value="NaMN_adenylyltr"/>
    <property type="match status" value="1"/>
</dbReference>
<comment type="function">
    <text evidence="1 10">Catalyzes the reversible adenylation of nicotinate mononucleotide (NaMN) to nicotinic acid adenine dinucleotide (NaAD).</text>
</comment>
<protein>
    <recommendedName>
        <fullName evidence="10">Probable nicotinate-nucleotide adenylyltransferase</fullName>
        <ecNumber evidence="10">2.7.7.18</ecNumber>
    </recommendedName>
    <alternativeName>
        <fullName evidence="10">Deamido-NAD(+) diphosphorylase</fullName>
    </alternativeName>
    <alternativeName>
        <fullName evidence="10">Deamido-NAD(+) pyrophosphorylase</fullName>
    </alternativeName>
    <alternativeName>
        <fullName evidence="10">Nicotinate mononucleotide adenylyltransferase</fullName>
        <shortName evidence="10">NaMN adenylyltransferase</shortName>
    </alternativeName>
</protein>
<keyword evidence="4 10" id="KW-0808">Transferase</keyword>
<comment type="pathway">
    <text evidence="2 10">Cofactor biosynthesis; NAD(+) biosynthesis; deamido-NAD(+) from nicotinate D-ribonucleotide: step 1/1.</text>
</comment>
<dbReference type="UniPathway" id="UPA00253">
    <property type="reaction ID" value="UER00332"/>
</dbReference>
<name>A0A0P6X1E6_9CHLR</name>
<accession>A0A0P6X1E6</accession>
<dbReference type="Pfam" id="PF01467">
    <property type="entry name" value="CTP_transf_like"/>
    <property type="match status" value="1"/>
</dbReference>
<dbReference type="STRING" id="1134406.ADN00_11610"/>
<keyword evidence="7 10" id="KW-0067">ATP-binding</keyword>